<reference evidence="2" key="1">
    <citation type="journal article" date="2015" name="Proc. Natl. Acad. Sci. U.S.A.">
        <title>Genome sequence of the Asian Tiger mosquito, Aedes albopictus, reveals insights into its biology, genetics, and evolution.</title>
        <authorList>
            <person name="Chen X.G."/>
            <person name="Jiang X."/>
            <person name="Gu J."/>
            <person name="Xu M."/>
            <person name="Wu Y."/>
            <person name="Deng Y."/>
            <person name="Zhang C."/>
            <person name="Bonizzoni M."/>
            <person name="Dermauw W."/>
            <person name="Vontas J."/>
            <person name="Armbruster P."/>
            <person name="Huang X."/>
            <person name="Yang Y."/>
            <person name="Zhang H."/>
            <person name="He W."/>
            <person name="Peng H."/>
            <person name="Liu Y."/>
            <person name="Wu K."/>
            <person name="Chen J."/>
            <person name="Lirakis M."/>
            <person name="Topalis P."/>
            <person name="Van Leeuwen T."/>
            <person name="Hall A.B."/>
            <person name="Jiang X."/>
            <person name="Thorpe C."/>
            <person name="Mueller R.L."/>
            <person name="Sun C."/>
            <person name="Waterhouse R.M."/>
            <person name="Yan G."/>
            <person name="Tu Z.J."/>
            <person name="Fang X."/>
            <person name="James A.A."/>
        </authorList>
    </citation>
    <scope>NUCLEOTIDE SEQUENCE [LARGE SCALE GENOMIC DNA]</scope>
    <source>
        <strain evidence="2">Foshan</strain>
    </source>
</reference>
<name>A0ABM1YLA6_AEDAL</name>
<evidence type="ECO:0000313" key="2">
    <source>
        <dbReference type="Proteomes" id="UP000069940"/>
    </source>
</evidence>
<sequence>MDDDDTLIAGGSEEQQPCSSIKLENTDMIDVSRKQPDVNASASLAVKKNDHGKRVLQTATTHTLSDAGRKLVVDTVAWFHLLIGRKTTAESISELGNVIILVIIHVFMKEFKHTYYIPKAGRSNPAGKLFSRIDYIKQSERKKIKIEDDHLTGAGEEKPRLQDLPAEVIAAEQWLAINVAPWQTVLHLREVSYPARKRLLKKF</sequence>
<accession>A0ABM1YLA6</accession>
<dbReference type="Proteomes" id="UP000069940">
    <property type="component" value="Unassembled WGS sequence"/>
</dbReference>
<dbReference type="EnsemblMetazoa" id="AALFPA23_010201.R14189">
    <property type="protein sequence ID" value="AALFPA23_010201.P14189"/>
    <property type="gene ID" value="AALFPA23_010201"/>
</dbReference>
<reference evidence="1" key="2">
    <citation type="submission" date="2025-05" db="UniProtKB">
        <authorList>
            <consortium name="EnsemblMetazoa"/>
        </authorList>
    </citation>
    <scope>IDENTIFICATION</scope>
    <source>
        <strain evidence="1">Foshan</strain>
    </source>
</reference>
<dbReference type="RefSeq" id="XP_062713976.1">
    <property type="nucleotide sequence ID" value="XM_062857992.1"/>
</dbReference>
<proteinExistence type="predicted"/>
<keyword evidence="2" id="KW-1185">Reference proteome</keyword>
<dbReference type="GeneID" id="134290791"/>
<protein>
    <submittedName>
        <fullName evidence="1">Uncharacterized protein</fullName>
    </submittedName>
</protein>
<evidence type="ECO:0000313" key="1">
    <source>
        <dbReference type="EnsemblMetazoa" id="AALFPA23_010201.P14189"/>
    </source>
</evidence>
<organism evidence="1 2">
    <name type="scientific">Aedes albopictus</name>
    <name type="common">Asian tiger mosquito</name>
    <name type="synonym">Stegomyia albopicta</name>
    <dbReference type="NCBI Taxonomy" id="7160"/>
    <lineage>
        <taxon>Eukaryota</taxon>
        <taxon>Metazoa</taxon>
        <taxon>Ecdysozoa</taxon>
        <taxon>Arthropoda</taxon>
        <taxon>Hexapoda</taxon>
        <taxon>Insecta</taxon>
        <taxon>Pterygota</taxon>
        <taxon>Neoptera</taxon>
        <taxon>Endopterygota</taxon>
        <taxon>Diptera</taxon>
        <taxon>Nematocera</taxon>
        <taxon>Culicoidea</taxon>
        <taxon>Culicidae</taxon>
        <taxon>Culicinae</taxon>
        <taxon>Aedini</taxon>
        <taxon>Aedes</taxon>
        <taxon>Stegomyia</taxon>
    </lineage>
</organism>